<keyword evidence="1" id="KW-0472">Membrane</keyword>
<keyword evidence="1" id="KW-1133">Transmembrane helix</keyword>
<dbReference type="OrthoDB" id="9451547at2759"/>
<dbReference type="PANTHER" id="PTHR35043:SF8">
    <property type="entry name" value="DUF4220 DOMAIN-CONTAINING PROTEIN"/>
    <property type="match status" value="1"/>
</dbReference>
<keyword evidence="3" id="KW-1185">Reference proteome</keyword>
<dbReference type="PANTHER" id="PTHR35043">
    <property type="entry name" value="TRANSCRIPTION FACTOR DOMAIN-CONTAINING PROTEIN"/>
    <property type="match status" value="1"/>
</dbReference>
<evidence type="ECO:0000313" key="2">
    <source>
        <dbReference type="EMBL" id="KAF2494613.1"/>
    </source>
</evidence>
<keyword evidence="1" id="KW-0812">Transmembrane</keyword>
<dbReference type="EMBL" id="MU004190">
    <property type="protein sequence ID" value="KAF2494613.1"/>
    <property type="molecule type" value="Genomic_DNA"/>
</dbReference>
<protein>
    <submittedName>
        <fullName evidence="2">Uncharacterized protein</fullName>
    </submittedName>
</protein>
<name>A0A6A6QS79_9PEZI</name>
<sequence>ELPVTMVPVLRRASRIAARPYRQTPLDFVDDLKPSWALNVQTFMKMPVGPSERPIQRIGDTWLPWLTWTERTCLCLATMVYSAIHLSGWNFHFPTRTEQILWRVSSLILLGATSVFWLLKCPAIIWRHHGGQELFVRFFTRKSNPPASQQKCLHETPFEPRELPLVWEFWGIFPVAFIYALARFYIVVESILSLRSLPLTAYLTVDGSSFIPNI</sequence>
<reference evidence="2" key="1">
    <citation type="journal article" date="2020" name="Stud. Mycol.">
        <title>101 Dothideomycetes genomes: a test case for predicting lifestyles and emergence of pathogens.</title>
        <authorList>
            <person name="Haridas S."/>
            <person name="Albert R."/>
            <person name="Binder M."/>
            <person name="Bloem J."/>
            <person name="Labutti K."/>
            <person name="Salamov A."/>
            <person name="Andreopoulos B."/>
            <person name="Baker S."/>
            <person name="Barry K."/>
            <person name="Bills G."/>
            <person name="Bluhm B."/>
            <person name="Cannon C."/>
            <person name="Castanera R."/>
            <person name="Culley D."/>
            <person name="Daum C."/>
            <person name="Ezra D."/>
            <person name="Gonzalez J."/>
            <person name="Henrissat B."/>
            <person name="Kuo A."/>
            <person name="Liang C."/>
            <person name="Lipzen A."/>
            <person name="Lutzoni F."/>
            <person name="Magnuson J."/>
            <person name="Mondo S."/>
            <person name="Nolan M."/>
            <person name="Ohm R."/>
            <person name="Pangilinan J."/>
            <person name="Park H.-J."/>
            <person name="Ramirez L."/>
            <person name="Alfaro M."/>
            <person name="Sun H."/>
            <person name="Tritt A."/>
            <person name="Yoshinaga Y."/>
            <person name="Zwiers L.-H."/>
            <person name="Turgeon B."/>
            <person name="Goodwin S."/>
            <person name="Spatafora J."/>
            <person name="Crous P."/>
            <person name="Grigoriev I."/>
        </authorList>
    </citation>
    <scope>NUCLEOTIDE SEQUENCE</scope>
    <source>
        <strain evidence="2">CBS 269.34</strain>
    </source>
</reference>
<evidence type="ECO:0000256" key="1">
    <source>
        <dbReference type="SAM" id="Phobius"/>
    </source>
</evidence>
<accession>A0A6A6QS79</accession>
<dbReference type="AlphaFoldDB" id="A0A6A6QS79"/>
<proteinExistence type="predicted"/>
<gene>
    <name evidence="2" type="ORF">BU16DRAFT_462990</name>
</gene>
<feature type="non-terminal residue" evidence="2">
    <location>
        <position position="1"/>
    </location>
</feature>
<feature type="transmembrane region" description="Helical" evidence="1">
    <location>
        <begin position="169"/>
        <end position="188"/>
    </location>
</feature>
<dbReference type="Proteomes" id="UP000799750">
    <property type="component" value="Unassembled WGS sequence"/>
</dbReference>
<evidence type="ECO:0000313" key="3">
    <source>
        <dbReference type="Proteomes" id="UP000799750"/>
    </source>
</evidence>
<feature type="transmembrane region" description="Helical" evidence="1">
    <location>
        <begin position="100"/>
        <end position="119"/>
    </location>
</feature>
<organism evidence="2 3">
    <name type="scientific">Lophium mytilinum</name>
    <dbReference type="NCBI Taxonomy" id="390894"/>
    <lineage>
        <taxon>Eukaryota</taxon>
        <taxon>Fungi</taxon>
        <taxon>Dikarya</taxon>
        <taxon>Ascomycota</taxon>
        <taxon>Pezizomycotina</taxon>
        <taxon>Dothideomycetes</taxon>
        <taxon>Pleosporomycetidae</taxon>
        <taxon>Mytilinidiales</taxon>
        <taxon>Mytilinidiaceae</taxon>
        <taxon>Lophium</taxon>
    </lineage>
</organism>